<gene>
    <name evidence="2" type="ORF">mRhiFer1_008710</name>
</gene>
<evidence type="ECO:0000256" key="1">
    <source>
        <dbReference type="SAM" id="MobiDB-lite"/>
    </source>
</evidence>
<feature type="compositionally biased region" description="Basic residues" evidence="1">
    <location>
        <begin position="29"/>
        <end position="38"/>
    </location>
</feature>
<accession>A0A7J7TRF7</accession>
<dbReference type="Proteomes" id="UP000585614">
    <property type="component" value="Unassembled WGS sequence"/>
</dbReference>
<name>A0A7J7TRF7_RHIFE</name>
<evidence type="ECO:0000313" key="3">
    <source>
        <dbReference type="Proteomes" id="UP000585614"/>
    </source>
</evidence>
<proteinExistence type="predicted"/>
<feature type="region of interest" description="Disordered" evidence="1">
    <location>
        <begin position="9"/>
        <end position="115"/>
    </location>
</feature>
<organism evidence="2 3">
    <name type="scientific">Rhinolophus ferrumequinum</name>
    <name type="common">Greater horseshoe bat</name>
    <dbReference type="NCBI Taxonomy" id="59479"/>
    <lineage>
        <taxon>Eukaryota</taxon>
        <taxon>Metazoa</taxon>
        <taxon>Chordata</taxon>
        <taxon>Craniata</taxon>
        <taxon>Vertebrata</taxon>
        <taxon>Euteleostomi</taxon>
        <taxon>Mammalia</taxon>
        <taxon>Eutheria</taxon>
        <taxon>Laurasiatheria</taxon>
        <taxon>Chiroptera</taxon>
        <taxon>Yinpterochiroptera</taxon>
        <taxon>Rhinolophoidea</taxon>
        <taxon>Rhinolophidae</taxon>
        <taxon>Rhinolophinae</taxon>
        <taxon>Rhinolophus</taxon>
    </lineage>
</organism>
<protein>
    <submittedName>
        <fullName evidence="2">Uncharacterized protein</fullName>
    </submittedName>
</protein>
<evidence type="ECO:0000313" key="2">
    <source>
        <dbReference type="EMBL" id="KAF6302973.1"/>
    </source>
</evidence>
<reference evidence="2 3" key="1">
    <citation type="journal article" date="2020" name="Nature">
        <title>Six reference-quality genomes reveal evolution of bat adaptations.</title>
        <authorList>
            <person name="Jebb D."/>
            <person name="Huang Z."/>
            <person name="Pippel M."/>
            <person name="Hughes G.M."/>
            <person name="Lavrichenko K."/>
            <person name="Devanna P."/>
            <person name="Winkler S."/>
            <person name="Jermiin L.S."/>
            <person name="Skirmuntt E.C."/>
            <person name="Katzourakis A."/>
            <person name="Burkitt-Gray L."/>
            <person name="Ray D.A."/>
            <person name="Sullivan K.A.M."/>
            <person name="Roscito J.G."/>
            <person name="Kirilenko B.M."/>
            <person name="Davalos L.M."/>
            <person name="Corthals A.P."/>
            <person name="Power M.L."/>
            <person name="Jones G."/>
            <person name="Ransome R.D."/>
            <person name="Dechmann D.K.N."/>
            <person name="Locatelli A.G."/>
            <person name="Puechmaille S.J."/>
            <person name="Fedrigo O."/>
            <person name="Jarvis E.D."/>
            <person name="Hiller M."/>
            <person name="Vernes S.C."/>
            <person name="Myers E.W."/>
            <person name="Teeling E.C."/>
        </authorList>
    </citation>
    <scope>NUCLEOTIDE SEQUENCE [LARGE SCALE GENOMIC DNA]</scope>
    <source>
        <strain evidence="2">MRhiFer1</strain>
        <tissue evidence="2">Lung</tissue>
    </source>
</reference>
<sequence>MPVSVVLQLAHPDSQQVGCPKPNPSGPTCKRKRGRRPQARLTMTPCETSGYNTGPGRCSDPSCLVLQPEGRRSAAEPSPPPGDLRRRTARRRREGQLAQGGCSAPRVALGSPPDQPLFGAGSVSVQGFASALIRFG</sequence>
<comment type="caution">
    <text evidence="2">The sequence shown here is derived from an EMBL/GenBank/DDBJ whole genome shotgun (WGS) entry which is preliminary data.</text>
</comment>
<dbReference type="EMBL" id="JACAGC010000018">
    <property type="protein sequence ID" value="KAF6302973.1"/>
    <property type="molecule type" value="Genomic_DNA"/>
</dbReference>
<dbReference type="AlphaFoldDB" id="A0A7J7TRF7"/>